<keyword evidence="1" id="KW-0812">Transmembrane</keyword>
<evidence type="ECO:0000256" key="1">
    <source>
        <dbReference type="SAM" id="Phobius"/>
    </source>
</evidence>
<feature type="transmembrane region" description="Helical" evidence="1">
    <location>
        <begin position="21"/>
        <end position="46"/>
    </location>
</feature>
<feature type="transmembrane region" description="Helical" evidence="1">
    <location>
        <begin position="123"/>
        <end position="144"/>
    </location>
</feature>
<organism evidence="2 3">
    <name type="scientific">Jatrophihabitans telluris</name>
    <dbReference type="NCBI Taxonomy" id="2038343"/>
    <lineage>
        <taxon>Bacteria</taxon>
        <taxon>Bacillati</taxon>
        <taxon>Actinomycetota</taxon>
        <taxon>Actinomycetes</taxon>
        <taxon>Jatrophihabitantales</taxon>
        <taxon>Jatrophihabitantaceae</taxon>
        <taxon>Jatrophihabitans</taxon>
    </lineage>
</organism>
<feature type="transmembrane region" description="Helical" evidence="1">
    <location>
        <begin position="66"/>
        <end position="86"/>
    </location>
</feature>
<keyword evidence="1" id="KW-1133">Transmembrane helix</keyword>
<gene>
    <name evidence="2" type="ORF">M6D93_12730</name>
</gene>
<reference evidence="2" key="1">
    <citation type="journal article" date="2018" name="Int. J. Syst. Evol. Microbiol.">
        <title>Jatrophihabitans telluris sp. nov., isolated from sediment soil of lava forest wetlands and the emended description of the genus Jatrophihabitans.</title>
        <authorList>
            <person name="Lee K.C."/>
            <person name="Suh M.K."/>
            <person name="Eom M.K."/>
            <person name="Kim K.K."/>
            <person name="Kim J.S."/>
            <person name="Kim D.S."/>
            <person name="Ko S.H."/>
            <person name="Shin Y.K."/>
            <person name="Lee J.S."/>
        </authorList>
    </citation>
    <scope>NUCLEOTIDE SEQUENCE</scope>
    <source>
        <strain evidence="2">N237</strain>
    </source>
</reference>
<dbReference type="RefSeq" id="WP_249769619.1">
    <property type="nucleotide sequence ID" value="NZ_CP097332.1"/>
</dbReference>
<protein>
    <submittedName>
        <fullName evidence="2">Uncharacterized protein</fullName>
    </submittedName>
</protein>
<accession>A0ABY4QV36</accession>
<feature type="transmembrane region" description="Helical" evidence="1">
    <location>
        <begin position="93"/>
        <end position="111"/>
    </location>
</feature>
<dbReference type="EMBL" id="CP097332">
    <property type="protein sequence ID" value="UQX87163.1"/>
    <property type="molecule type" value="Genomic_DNA"/>
</dbReference>
<evidence type="ECO:0000313" key="3">
    <source>
        <dbReference type="Proteomes" id="UP001056336"/>
    </source>
</evidence>
<reference evidence="2" key="2">
    <citation type="submission" date="2022-05" db="EMBL/GenBank/DDBJ databases">
        <authorList>
            <person name="Kim J.-S."/>
            <person name="Lee K."/>
            <person name="Suh M."/>
            <person name="Eom M."/>
            <person name="Kim J.-S."/>
            <person name="Kim D.-S."/>
            <person name="Ko S.-H."/>
            <person name="Shin Y."/>
            <person name="Lee J.-S."/>
        </authorList>
    </citation>
    <scope>NUCLEOTIDE SEQUENCE</scope>
    <source>
        <strain evidence="2">N237</strain>
    </source>
</reference>
<evidence type="ECO:0000313" key="2">
    <source>
        <dbReference type="EMBL" id="UQX87163.1"/>
    </source>
</evidence>
<dbReference type="Proteomes" id="UP001056336">
    <property type="component" value="Chromosome"/>
</dbReference>
<keyword evidence="1" id="KW-0472">Membrane</keyword>
<proteinExistence type="predicted"/>
<keyword evidence="3" id="KW-1185">Reference proteome</keyword>
<sequence length="155" mass="15987">MKARESTERAPRSLDPNRTPGTVIGAVAAGTVVVPFLIVYALLFIARGTFVPVAQPDITNSRAGETAAGVIALVFLFVVFAGMGRLLNGRGRWLFIGGQLLALAISVDFLVDTSTGDPQVPAAVLIGAAVAIVLALVPTSWAWVRGSGGNESAAD</sequence>
<name>A0ABY4QV36_9ACTN</name>